<accession>A0A379K4D3</accession>
<reference evidence="1 2" key="1">
    <citation type="submission" date="2018-06" db="EMBL/GenBank/DDBJ databases">
        <authorList>
            <consortium name="Pathogen Informatics"/>
            <person name="Doyle S."/>
        </authorList>
    </citation>
    <scope>NUCLEOTIDE SEQUENCE [LARGE SCALE GENOMIC DNA]</scope>
    <source>
        <strain evidence="1 2">NCTC10860</strain>
    </source>
</reference>
<proteinExistence type="predicted"/>
<dbReference type="Proteomes" id="UP000254084">
    <property type="component" value="Unassembled WGS sequence"/>
</dbReference>
<name>A0A379K4D3_ECTOL</name>
<sequence>MASTTPEGLQIRPRHMDFDLPNPLPRHWNGGDAFKTHLFDAMSVLFPDGERFFIDSVRQFRNRIDDPVLNEQIRGFIGQEGHHSREHLEYSQRLRDLGYDVERIEKRARTRIRYTQKKFSPQRQLAATAALEHITAIMADCLLRNDAYMADAHAALARLWRWHALEETEHKAVAFDVYNQVCGSRKLLRRAMINGTFFFVLDRWMWGKEGVFRPLISTYLDFFKDGFPLATQQPGTAARRTGRVRWSPVDSGRSRLKRSFATQYKQARNLSGRVHDPSFRWAFLAPLSSVEISLHRLRSAGEFPPWECAPRPGRP</sequence>
<evidence type="ECO:0000313" key="2">
    <source>
        <dbReference type="Proteomes" id="UP000254084"/>
    </source>
</evidence>
<dbReference type="GO" id="GO:0016787">
    <property type="term" value="F:hydrolase activity"/>
    <property type="evidence" value="ECO:0007669"/>
    <property type="project" value="UniProtKB-KW"/>
</dbReference>
<dbReference type="PANTHER" id="PTHR39456">
    <property type="entry name" value="METAL-DEPENDENT HYDROLASE"/>
    <property type="match status" value="1"/>
</dbReference>
<protein>
    <submittedName>
        <fullName evidence="1">Metal-dependent hydrolase-like protein</fullName>
    </submittedName>
</protein>
<dbReference type="PANTHER" id="PTHR39456:SF1">
    <property type="entry name" value="METAL-DEPENDENT HYDROLASE"/>
    <property type="match status" value="1"/>
</dbReference>
<keyword evidence="1" id="KW-0378">Hydrolase</keyword>
<dbReference type="InterPro" id="IPR016516">
    <property type="entry name" value="UCP07580"/>
</dbReference>
<dbReference type="Pfam" id="PF10118">
    <property type="entry name" value="Metal_hydrol"/>
    <property type="match status" value="1"/>
</dbReference>
<gene>
    <name evidence="1" type="ORF">NCTC10860_01209</name>
</gene>
<dbReference type="AlphaFoldDB" id="A0A379K4D3"/>
<evidence type="ECO:0000313" key="1">
    <source>
        <dbReference type="EMBL" id="SUD58951.1"/>
    </source>
</evidence>
<organism evidence="1 2">
    <name type="scientific">Ectopseudomonas oleovorans</name>
    <name type="common">Pseudomonas oleovorans</name>
    <dbReference type="NCBI Taxonomy" id="301"/>
    <lineage>
        <taxon>Bacteria</taxon>
        <taxon>Pseudomonadati</taxon>
        <taxon>Pseudomonadota</taxon>
        <taxon>Gammaproteobacteria</taxon>
        <taxon>Pseudomonadales</taxon>
        <taxon>Pseudomonadaceae</taxon>
        <taxon>Ectopseudomonas</taxon>
    </lineage>
</organism>
<dbReference type="EMBL" id="UGUW01000004">
    <property type="protein sequence ID" value="SUD58951.1"/>
    <property type="molecule type" value="Genomic_DNA"/>
</dbReference>